<dbReference type="Gene3D" id="3.40.50.720">
    <property type="entry name" value="NAD(P)-binding Rossmann-like Domain"/>
    <property type="match status" value="1"/>
</dbReference>
<name>A0A842HI84_9BACT</name>
<gene>
    <name evidence="3" type="ORF">H5P28_16520</name>
</gene>
<dbReference type="Pfam" id="PF00106">
    <property type="entry name" value="adh_short"/>
    <property type="match status" value="1"/>
</dbReference>
<dbReference type="InterPro" id="IPR036291">
    <property type="entry name" value="NAD(P)-bd_dom_sf"/>
</dbReference>
<proteinExistence type="inferred from homology"/>
<keyword evidence="4" id="KW-1185">Reference proteome</keyword>
<dbReference type="PRINTS" id="PR00080">
    <property type="entry name" value="SDRFAMILY"/>
</dbReference>
<dbReference type="PRINTS" id="PR00081">
    <property type="entry name" value="GDHRDH"/>
</dbReference>
<evidence type="ECO:0000256" key="1">
    <source>
        <dbReference type="ARBA" id="ARBA00006484"/>
    </source>
</evidence>
<dbReference type="RefSeq" id="WP_185676805.1">
    <property type="nucleotide sequence ID" value="NZ_JACHVB010000054.1"/>
</dbReference>
<dbReference type="AlphaFoldDB" id="A0A842HI84"/>
<dbReference type="CDD" id="cd05233">
    <property type="entry name" value="SDR_c"/>
    <property type="match status" value="1"/>
</dbReference>
<dbReference type="EMBL" id="JACHVB010000054">
    <property type="protein sequence ID" value="MBC2595870.1"/>
    <property type="molecule type" value="Genomic_DNA"/>
</dbReference>
<dbReference type="PROSITE" id="PS00061">
    <property type="entry name" value="ADH_SHORT"/>
    <property type="match status" value="1"/>
</dbReference>
<comment type="caution">
    <text evidence="3">The sequence shown here is derived from an EMBL/GenBank/DDBJ whole genome shotgun (WGS) entry which is preliminary data.</text>
</comment>
<dbReference type="GO" id="GO:0016616">
    <property type="term" value="F:oxidoreductase activity, acting on the CH-OH group of donors, NAD or NADP as acceptor"/>
    <property type="evidence" value="ECO:0007669"/>
    <property type="project" value="TreeGrafter"/>
</dbReference>
<comment type="similarity">
    <text evidence="1 2">Belongs to the short-chain dehydrogenases/reductases (SDR) family.</text>
</comment>
<organism evidence="3 4">
    <name type="scientific">Ruficoccus amylovorans</name>
    <dbReference type="NCBI Taxonomy" id="1804625"/>
    <lineage>
        <taxon>Bacteria</taxon>
        <taxon>Pseudomonadati</taxon>
        <taxon>Verrucomicrobiota</taxon>
        <taxon>Opitutia</taxon>
        <taxon>Puniceicoccales</taxon>
        <taxon>Cerasicoccaceae</taxon>
        <taxon>Ruficoccus</taxon>
    </lineage>
</organism>
<dbReference type="InterPro" id="IPR002347">
    <property type="entry name" value="SDR_fam"/>
</dbReference>
<reference evidence="3 4" key="1">
    <citation type="submission" date="2020-07" db="EMBL/GenBank/DDBJ databases">
        <authorList>
            <person name="Feng X."/>
        </authorList>
    </citation>
    <scope>NUCLEOTIDE SEQUENCE [LARGE SCALE GENOMIC DNA]</scope>
    <source>
        <strain evidence="3 4">JCM31066</strain>
    </source>
</reference>
<evidence type="ECO:0000313" key="3">
    <source>
        <dbReference type="EMBL" id="MBC2595870.1"/>
    </source>
</evidence>
<protein>
    <submittedName>
        <fullName evidence="3">SDR family oxidoreductase</fullName>
    </submittedName>
</protein>
<dbReference type="InterPro" id="IPR020904">
    <property type="entry name" value="Sc_DH/Rdtase_CS"/>
</dbReference>
<evidence type="ECO:0000313" key="4">
    <source>
        <dbReference type="Proteomes" id="UP000546464"/>
    </source>
</evidence>
<accession>A0A842HI84</accession>
<dbReference type="Proteomes" id="UP000546464">
    <property type="component" value="Unassembled WGS sequence"/>
</dbReference>
<dbReference type="SUPFAM" id="SSF51735">
    <property type="entry name" value="NAD(P)-binding Rossmann-fold domains"/>
    <property type="match status" value="1"/>
</dbReference>
<dbReference type="PANTHER" id="PTHR42760">
    <property type="entry name" value="SHORT-CHAIN DEHYDROGENASES/REDUCTASES FAMILY MEMBER"/>
    <property type="match status" value="1"/>
</dbReference>
<sequence>MRFKDKVAIVTGAASGMGLLSAQQYAAEGAKVVLVDVNVESVESAAEAIRKNGGDACAVATDIRSYEAVERAAALAVERYRRIDILANVAGGNPHRICNCPGGFDQMPVKAIDWGVEVNFTGPIYFCRAVLPVMMKQKSGVIINLGSVDGVTGGAGAVVYGAAKSGMIGLTKSLALAGAPHGIRACCISPGPVMTRAAMANMKTPLGRAAEPEEVTKLILYLSSDDAAFISGTNYLIDGARSCGGDASGN</sequence>
<dbReference type="FunFam" id="3.40.50.720:FF:000084">
    <property type="entry name" value="Short-chain dehydrogenase reductase"/>
    <property type="match status" value="1"/>
</dbReference>
<evidence type="ECO:0000256" key="2">
    <source>
        <dbReference type="RuleBase" id="RU000363"/>
    </source>
</evidence>